<dbReference type="WBParaSite" id="EVEC_0001179501-mRNA-1">
    <property type="protein sequence ID" value="EVEC_0001179501-mRNA-1"/>
    <property type="gene ID" value="EVEC_0001179501"/>
</dbReference>
<dbReference type="Proteomes" id="UP000274131">
    <property type="component" value="Unassembled WGS sequence"/>
</dbReference>
<accession>A0A0N4VLM7</accession>
<dbReference type="STRING" id="51028.A0A0N4VLM7"/>
<protein>
    <submittedName>
        <fullName evidence="2 4">Uncharacterized protein</fullName>
    </submittedName>
</protein>
<dbReference type="OrthoDB" id="5863505at2759"/>
<reference evidence="4" key="1">
    <citation type="submission" date="2017-02" db="UniProtKB">
        <authorList>
            <consortium name="WormBaseParasite"/>
        </authorList>
    </citation>
    <scope>IDENTIFICATION</scope>
</reference>
<organism evidence="4">
    <name type="scientific">Enterobius vermicularis</name>
    <name type="common">Human pinworm</name>
    <dbReference type="NCBI Taxonomy" id="51028"/>
    <lineage>
        <taxon>Eukaryota</taxon>
        <taxon>Metazoa</taxon>
        <taxon>Ecdysozoa</taxon>
        <taxon>Nematoda</taxon>
        <taxon>Chromadorea</taxon>
        <taxon>Rhabditida</taxon>
        <taxon>Spirurina</taxon>
        <taxon>Oxyuridomorpha</taxon>
        <taxon>Oxyuroidea</taxon>
        <taxon>Oxyuridae</taxon>
        <taxon>Enterobius</taxon>
    </lineage>
</organism>
<gene>
    <name evidence="2" type="ORF">EVEC_LOCUS11073</name>
</gene>
<keyword evidence="3" id="KW-1185">Reference proteome</keyword>
<reference evidence="2 3" key="2">
    <citation type="submission" date="2018-10" db="EMBL/GenBank/DDBJ databases">
        <authorList>
            <consortium name="Pathogen Informatics"/>
        </authorList>
    </citation>
    <scope>NUCLEOTIDE SEQUENCE [LARGE SCALE GENOMIC DNA]</scope>
</reference>
<proteinExistence type="predicted"/>
<evidence type="ECO:0000313" key="4">
    <source>
        <dbReference type="WBParaSite" id="EVEC_0001179501-mRNA-1"/>
    </source>
</evidence>
<dbReference type="EMBL" id="UXUI01011548">
    <property type="protein sequence ID" value="VDD96322.1"/>
    <property type="molecule type" value="Genomic_DNA"/>
</dbReference>
<evidence type="ECO:0000313" key="3">
    <source>
        <dbReference type="Proteomes" id="UP000274131"/>
    </source>
</evidence>
<name>A0A0N4VLM7_ENTVE</name>
<evidence type="ECO:0000313" key="2">
    <source>
        <dbReference type="EMBL" id="VDD96322.1"/>
    </source>
</evidence>
<evidence type="ECO:0000256" key="1">
    <source>
        <dbReference type="SAM" id="MobiDB-lite"/>
    </source>
</evidence>
<feature type="region of interest" description="Disordered" evidence="1">
    <location>
        <begin position="102"/>
        <end position="122"/>
    </location>
</feature>
<sequence length="174" mass="19622">MKKKRWSNGNIAFISFGFFFFFCLPHIKVLHCINVTVYQLAQAALELTGTGVGILNHASEGRWFNDLTNNIVTVKRGGHRRHGPDGERESGEELAGIDLSQIGENFPAPNPEDYEEDRGPKPEESLIHIDKSAFTVPTTTEKSMPTLFPDLVWLKLFLTDAFITIDIDQRFLSN</sequence>
<dbReference type="AlphaFoldDB" id="A0A0N4VLM7"/>